<comment type="caution">
    <text evidence="8">The sequence shown here is derived from an EMBL/GenBank/DDBJ whole genome shotgun (WGS) entry which is preliminary data.</text>
</comment>
<evidence type="ECO:0000256" key="4">
    <source>
        <dbReference type="ARBA" id="ARBA00022801"/>
    </source>
</evidence>
<dbReference type="GO" id="GO:0005737">
    <property type="term" value="C:cytoplasm"/>
    <property type="evidence" value="ECO:0007669"/>
    <property type="project" value="UniProtKB-SubCell"/>
</dbReference>
<dbReference type="Gene3D" id="3.30.420.10">
    <property type="entry name" value="Ribonuclease H-like superfamily/Ribonuclease H"/>
    <property type="match status" value="1"/>
</dbReference>
<proteinExistence type="inferred from homology"/>
<dbReference type="InterPro" id="IPR010997">
    <property type="entry name" value="HRDC-like_sf"/>
</dbReference>
<dbReference type="EC" id="3.1.13.5" evidence="6"/>
<evidence type="ECO:0000256" key="1">
    <source>
        <dbReference type="ARBA" id="ARBA00022490"/>
    </source>
</evidence>
<evidence type="ECO:0000313" key="9">
    <source>
        <dbReference type="Proteomes" id="UP000256561"/>
    </source>
</evidence>
<dbReference type="Gene3D" id="1.10.150.80">
    <property type="entry name" value="HRDC domain"/>
    <property type="match status" value="2"/>
</dbReference>
<dbReference type="NCBIfam" id="TIGR01388">
    <property type="entry name" value="rnd"/>
    <property type="match status" value="1"/>
</dbReference>
<dbReference type="Pfam" id="PF00570">
    <property type="entry name" value="HRDC"/>
    <property type="match status" value="1"/>
</dbReference>
<dbReference type="InterPro" id="IPR044876">
    <property type="entry name" value="HRDC_dom_sf"/>
</dbReference>
<dbReference type="GO" id="GO:0000166">
    <property type="term" value="F:nucleotide binding"/>
    <property type="evidence" value="ECO:0007669"/>
    <property type="project" value="InterPro"/>
</dbReference>
<name>A0A3D8M4H8_9ALTE</name>
<comment type="subcellular location">
    <subcellularLocation>
        <location evidence="6">Cytoplasm</location>
    </subcellularLocation>
</comment>
<dbReference type="GO" id="GO:0033890">
    <property type="term" value="F:ribonuclease D activity"/>
    <property type="evidence" value="ECO:0007669"/>
    <property type="project" value="UniProtKB-UniRule"/>
</dbReference>
<dbReference type="EMBL" id="QRHA01000009">
    <property type="protein sequence ID" value="RDV24643.1"/>
    <property type="molecule type" value="Genomic_DNA"/>
</dbReference>
<dbReference type="PANTHER" id="PTHR47649">
    <property type="entry name" value="RIBONUCLEASE D"/>
    <property type="match status" value="1"/>
</dbReference>
<dbReference type="SMART" id="SM00341">
    <property type="entry name" value="HRDC"/>
    <property type="match status" value="1"/>
</dbReference>
<dbReference type="SMART" id="SM00474">
    <property type="entry name" value="35EXOc"/>
    <property type="match status" value="1"/>
</dbReference>
<gene>
    <name evidence="6 8" type="primary">rnd</name>
    <name evidence="8" type="ORF">DXV75_13215</name>
</gene>
<evidence type="ECO:0000256" key="2">
    <source>
        <dbReference type="ARBA" id="ARBA00022694"/>
    </source>
</evidence>
<keyword evidence="3 6" id="KW-0540">Nuclease</keyword>
<evidence type="ECO:0000256" key="6">
    <source>
        <dbReference type="HAMAP-Rule" id="MF_01899"/>
    </source>
</evidence>
<evidence type="ECO:0000256" key="3">
    <source>
        <dbReference type="ARBA" id="ARBA00022722"/>
    </source>
</evidence>
<comment type="cofactor">
    <cofactor evidence="6">
        <name>a divalent metal cation</name>
        <dbReference type="ChEBI" id="CHEBI:60240"/>
    </cofactor>
</comment>
<dbReference type="RefSeq" id="WP_115593889.1">
    <property type="nucleotide sequence ID" value="NZ_QRHA01000009.1"/>
</dbReference>
<keyword evidence="9" id="KW-1185">Reference proteome</keyword>
<dbReference type="PROSITE" id="PS50967">
    <property type="entry name" value="HRDC"/>
    <property type="match status" value="1"/>
</dbReference>
<feature type="domain" description="HRDC" evidence="7">
    <location>
        <begin position="210"/>
        <end position="290"/>
    </location>
</feature>
<dbReference type="GO" id="GO:0008408">
    <property type="term" value="F:3'-5' exonuclease activity"/>
    <property type="evidence" value="ECO:0007669"/>
    <property type="project" value="InterPro"/>
</dbReference>
<dbReference type="GO" id="GO:0003676">
    <property type="term" value="F:nucleic acid binding"/>
    <property type="evidence" value="ECO:0007669"/>
    <property type="project" value="InterPro"/>
</dbReference>
<comment type="similarity">
    <text evidence="6">Belongs to the RNase D family.</text>
</comment>
<evidence type="ECO:0000259" key="7">
    <source>
        <dbReference type="PROSITE" id="PS50967"/>
    </source>
</evidence>
<accession>A0A3D8M4H8</accession>
<dbReference type="OrthoDB" id="9800549at2"/>
<evidence type="ECO:0000256" key="5">
    <source>
        <dbReference type="ARBA" id="ARBA00022839"/>
    </source>
</evidence>
<dbReference type="InterPro" id="IPR006292">
    <property type="entry name" value="RNase_D"/>
</dbReference>
<dbReference type="InterPro" id="IPR002562">
    <property type="entry name" value="3'-5'_exonuclease_dom"/>
</dbReference>
<dbReference type="Pfam" id="PF21293">
    <property type="entry name" value="RNAseD_HRDC_C"/>
    <property type="match status" value="1"/>
</dbReference>
<dbReference type="GO" id="GO:0042780">
    <property type="term" value="P:tRNA 3'-end processing"/>
    <property type="evidence" value="ECO:0007669"/>
    <property type="project" value="UniProtKB-UniRule"/>
</dbReference>
<dbReference type="PANTHER" id="PTHR47649:SF1">
    <property type="entry name" value="RIBONUCLEASE D"/>
    <property type="match status" value="1"/>
</dbReference>
<dbReference type="InterPro" id="IPR048579">
    <property type="entry name" value="RNAseD_HRDC_C"/>
</dbReference>
<comment type="function">
    <text evidence="6">Exonuclease involved in the 3' processing of various precursor tRNAs. Initiates hydrolysis at the 3'-terminus of an RNA molecule and releases 5'-mononucleotides.</text>
</comment>
<dbReference type="InterPro" id="IPR036397">
    <property type="entry name" value="RNaseH_sf"/>
</dbReference>
<sequence length="399" mass="45228">MDYELVNSDIRLREVCEQAECCPAVALDTEFVRTRTLMPQLGLIQLYDGKQLVLIDPLEIQDFSPFVHLMQNQRVVKVLHSCSEDLETFLAAFDVVPIPLFDTQFAAGVLEIGTTMGYAKLVEELCGVMLDKGESRTDWLARPLSQKQLAYAANDVLYLLPAFLQLDEQITQHGKRQWVFDEMASLAEKKRANMPLEYAYLQVKNNWRLSSKQLNVLQHLAAWRLSVAREKDLALNFVFKESQLFEVALYLPASKAALSRIHGLPPQVLRRYGQTVLKIVESALEEFAQMPQGAHLPRVKRLVDVSQYKKTLAAVKDIAASLATQQGVSAEVLASKKQMNQLLKWWWFDIEETRALGIMPDLLSGWRRELFMPALIDLLGPMPESGIQGLSQTIKQVNV</sequence>
<reference evidence="9" key="1">
    <citation type="submission" date="2018-08" db="EMBL/GenBank/DDBJ databases">
        <authorList>
            <person name="Zhang J."/>
            <person name="Du Z.-J."/>
        </authorList>
    </citation>
    <scope>NUCLEOTIDE SEQUENCE [LARGE SCALE GENOMIC DNA]</scope>
    <source>
        <strain evidence="9">KCTC 52655</strain>
    </source>
</reference>
<dbReference type="SUPFAM" id="SSF47819">
    <property type="entry name" value="HRDC-like"/>
    <property type="match status" value="2"/>
</dbReference>
<comment type="catalytic activity">
    <reaction evidence="6">
        <text>Exonucleolytic cleavage that removes extra residues from the 3'-terminus of tRNA to produce 5'-mononucleotides.</text>
        <dbReference type="EC" id="3.1.13.5"/>
    </reaction>
</comment>
<dbReference type="SUPFAM" id="SSF53098">
    <property type="entry name" value="Ribonuclease H-like"/>
    <property type="match status" value="1"/>
</dbReference>
<dbReference type="Pfam" id="PF01612">
    <property type="entry name" value="DNA_pol_A_exo1"/>
    <property type="match status" value="1"/>
</dbReference>
<dbReference type="HAMAP" id="MF_01899">
    <property type="entry name" value="RNase_D"/>
    <property type="match status" value="1"/>
</dbReference>
<keyword evidence="5 6" id="KW-0269">Exonuclease</keyword>
<dbReference type="AlphaFoldDB" id="A0A3D8M4H8"/>
<organism evidence="8 9">
    <name type="scientific">Alteromonas aestuariivivens</name>
    <dbReference type="NCBI Taxonomy" id="1938339"/>
    <lineage>
        <taxon>Bacteria</taxon>
        <taxon>Pseudomonadati</taxon>
        <taxon>Pseudomonadota</taxon>
        <taxon>Gammaproteobacteria</taxon>
        <taxon>Alteromonadales</taxon>
        <taxon>Alteromonadaceae</taxon>
        <taxon>Alteromonas/Salinimonas group</taxon>
        <taxon>Alteromonas</taxon>
    </lineage>
</organism>
<keyword evidence="4 6" id="KW-0378">Hydrolase</keyword>
<dbReference type="InterPro" id="IPR002121">
    <property type="entry name" value="HRDC_dom"/>
</dbReference>
<keyword evidence="2 6" id="KW-0819">tRNA processing</keyword>
<dbReference type="CDD" id="cd06142">
    <property type="entry name" value="RNaseD_exo"/>
    <property type="match status" value="1"/>
</dbReference>
<dbReference type="Proteomes" id="UP000256561">
    <property type="component" value="Unassembled WGS sequence"/>
</dbReference>
<protein>
    <recommendedName>
        <fullName evidence="6">Ribonuclease D</fullName>
        <shortName evidence="6">RNase D</shortName>
        <ecNumber evidence="6">3.1.13.5</ecNumber>
    </recommendedName>
</protein>
<dbReference type="InterPro" id="IPR012337">
    <property type="entry name" value="RNaseH-like_sf"/>
</dbReference>
<keyword evidence="1 6" id="KW-0963">Cytoplasm</keyword>
<evidence type="ECO:0000313" key="8">
    <source>
        <dbReference type="EMBL" id="RDV24643.1"/>
    </source>
</evidence>
<dbReference type="InterPro" id="IPR051086">
    <property type="entry name" value="RNase_D-like"/>
</dbReference>